<comment type="caution">
    <text evidence="2">The sequence shown here is derived from an EMBL/GenBank/DDBJ whole genome shotgun (WGS) entry which is preliminary data.</text>
</comment>
<dbReference type="SUPFAM" id="SSF53300">
    <property type="entry name" value="vWA-like"/>
    <property type="match status" value="1"/>
</dbReference>
<dbReference type="EMBL" id="QKVK01000002">
    <property type="protein sequence ID" value="PZF77848.1"/>
    <property type="molecule type" value="Genomic_DNA"/>
</dbReference>
<dbReference type="InterPro" id="IPR036465">
    <property type="entry name" value="vWFA_dom_sf"/>
</dbReference>
<evidence type="ECO:0000259" key="1">
    <source>
        <dbReference type="PROSITE" id="PS50234"/>
    </source>
</evidence>
<sequence length="260" mass="27828">MAERVRAMAAATSIRGLRMGTSVRAFWRGLRGLSRAMASQAPLLALLALPAAAQQQTPVAVELVLALDASASVDKREFALQVQGLAAAFRDPDVQRAVEDLQPLGAAVAVVQWGGPGETQIVLPFTQMNSGRDAKAFGFRMGLIHRFMWASATSIATGISDSAALIEANEFDGQRKVIDVAGDGEDNGEADLEAARQAARKLGIIINGLPIMADSPALADYYRQRVIIGPDSFVEPARDFEDYARAIRAKLLKELRPLAS</sequence>
<feature type="domain" description="VWFA" evidence="1">
    <location>
        <begin position="62"/>
        <end position="255"/>
    </location>
</feature>
<evidence type="ECO:0000313" key="3">
    <source>
        <dbReference type="Proteomes" id="UP000248795"/>
    </source>
</evidence>
<dbReference type="Gene3D" id="3.40.50.410">
    <property type="entry name" value="von Willebrand factor, type A domain"/>
    <property type="match status" value="1"/>
</dbReference>
<dbReference type="Pfam" id="PF06707">
    <property type="entry name" value="DUF1194"/>
    <property type="match status" value="1"/>
</dbReference>
<dbReference type="Proteomes" id="UP000248795">
    <property type="component" value="Unassembled WGS sequence"/>
</dbReference>
<dbReference type="InterPro" id="IPR010607">
    <property type="entry name" value="DUF1194"/>
</dbReference>
<protein>
    <recommendedName>
        <fullName evidence="1">VWFA domain-containing protein</fullName>
    </recommendedName>
</protein>
<dbReference type="InterPro" id="IPR002035">
    <property type="entry name" value="VWF_A"/>
</dbReference>
<name>A0A2W2BCE2_9HYPH</name>
<gene>
    <name evidence="2" type="ORF">DK847_05320</name>
</gene>
<accession>A0A2W2BCE2</accession>
<dbReference type="CDD" id="cd00198">
    <property type="entry name" value="vWFA"/>
    <property type="match status" value="1"/>
</dbReference>
<dbReference type="AlphaFoldDB" id="A0A2W2BCE2"/>
<evidence type="ECO:0000313" key="2">
    <source>
        <dbReference type="EMBL" id="PZF77848.1"/>
    </source>
</evidence>
<keyword evidence="3" id="KW-1185">Reference proteome</keyword>
<reference evidence="3" key="1">
    <citation type="submission" date="2018-06" db="EMBL/GenBank/DDBJ databases">
        <title>Aestuariibacter litoralis strain KCTC 52945T.</title>
        <authorList>
            <person name="Li X."/>
            <person name="Salam N."/>
            <person name="Li J.-L."/>
            <person name="Chen Y.-M."/>
            <person name="Yang Z.-W."/>
            <person name="Zhang L.-Y."/>
            <person name="Han M.-X."/>
            <person name="Xiao M."/>
            <person name="Li W.-J."/>
        </authorList>
    </citation>
    <scope>NUCLEOTIDE SEQUENCE [LARGE SCALE GENOMIC DNA]</scope>
    <source>
        <strain evidence="3">KCTC 52945</strain>
    </source>
</reference>
<dbReference type="PROSITE" id="PS50234">
    <property type="entry name" value="VWFA"/>
    <property type="match status" value="1"/>
</dbReference>
<organism evidence="2 3">
    <name type="scientific">Aestuariivirga litoralis</name>
    <dbReference type="NCBI Taxonomy" id="2650924"/>
    <lineage>
        <taxon>Bacteria</taxon>
        <taxon>Pseudomonadati</taxon>
        <taxon>Pseudomonadota</taxon>
        <taxon>Alphaproteobacteria</taxon>
        <taxon>Hyphomicrobiales</taxon>
        <taxon>Aestuariivirgaceae</taxon>
        <taxon>Aestuariivirga</taxon>
    </lineage>
</organism>
<proteinExistence type="predicted"/>